<comment type="caution">
    <text evidence="1">The sequence shown here is derived from an EMBL/GenBank/DDBJ whole genome shotgun (WGS) entry which is preliminary data.</text>
</comment>
<dbReference type="EMBL" id="JAGKQQ010000001">
    <property type="protein sequence ID" value="MBP3958044.1"/>
    <property type="molecule type" value="Genomic_DNA"/>
</dbReference>
<evidence type="ECO:0000313" key="1">
    <source>
        <dbReference type="EMBL" id="MBP3958044.1"/>
    </source>
</evidence>
<keyword evidence="2" id="KW-1185">Reference proteome</keyword>
<dbReference type="Proteomes" id="UP000676565">
    <property type="component" value="Unassembled WGS sequence"/>
</dbReference>
<organism evidence="1 2">
    <name type="scientific">Gemmata palustris</name>
    <dbReference type="NCBI Taxonomy" id="2822762"/>
    <lineage>
        <taxon>Bacteria</taxon>
        <taxon>Pseudomonadati</taxon>
        <taxon>Planctomycetota</taxon>
        <taxon>Planctomycetia</taxon>
        <taxon>Gemmatales</taxon>
        <taxon>Gemmataceae</taxon>
        <taxon>Gemmata</taxon>
    </lineage>
</organism>
<name>A0ABS5BWD1_9BACT</name>
<dbReference type="RefSeq" id="WP_210657671.1">
    <property type="nucleotide sequence ID" value="NZ_JAGKQQ010000001.1"/>
</dbReference>
<gene>
    <name evidence="1" type="ORF">J8F10_22540</name>
</gene>
<protein>
    <submittedName>
        <fullName evidence="1">Uncharacterized protein</fullName>
    </submittedName>
</protein>
<sequence>MSRVFQHDAELIATGYLSREVAGAAELAVHVSVANAGVSKTLVTFQWRGQPHRLGFDLHIPWESAEGWLPGLVSIGLDDVRVGKVEFWLNIPHAKRDKDSE</sequence>
<reference evidence="1 2" key="1">
    <citation type="submission" date="2021-04" db="EMBL/GenBank/DDBJ databases">
        <authorList>
            <person name="Ivanova A."/>
        </authorList>
    </citation>
    <scope>NUCLEOTIDE SEQUENCE [LARGE SCALE GENOMIC DNA]</scope>
    <source>
        <strain evidence="1 2">G18</strain>
    </source>
</reference>
<proteinExistence type="predicted"/>
<evidence type="ECO:0000313" key="2">
    <source>
        <dbReference type="Proteomes" id="UP000676565"/>
    </source>
</evidence>
<accession>A0ABS5BWD1</accession>